<evidence type="ECO:0000259" key="3">
    <source>
        <dbReference type="Pfam" id="PF09850"/>
    </source>
</evidence>
<sequence length="289" mass="32690">MESKVFPGWPQPTATDADKADDMRLLGDQPNHPELLPDLRPGGKVAKERGNDFEISTNGTNKLLEAAMPMLGASIRLRGMRRCGSVEALHGQVVIEIQSFERMIEGAGYDSATMIAARYILCAVVDEAVLSTHWGADSMWSERPLLSVYHNETWGGEKVFAILERVMAESHRFFDLMELIYYAISLGFEGKYHVQHNGQARLDQLLETIYKHIEKHRGEPPKRLTEPEPRIASVAHLLSWRMPFWAYLVIALFALIIIHQAFDIPLEREVDRIREVLKQTLATTNGGDN</sequence>
<keyword evidence="2" id="KW-0812">Transmembrane</keyword>
<reference evidence="4 5" key="1">
    <citation type="submission" date="2019-06" db="EMBL/GenBank/DDBJ databases">
        <title>Genomic Encyclopedia of Archaeal and Bacterial Type Strains, Phase II (KMG-II): from individual species to whole genera.</title>
        <authorList>
            <person name="Goeker M."/>
        </authorList>
    </citation>
    <scope>NUCLEOTIDE SEQUENCE [LARGE SCALE GENOMIC DNA]</scope>
    <source>
        <strain evidence="4 5">DSM 18423</strain>
    </source>
</reference>
<accession>A0A543K4F9</accession>
<name>A0A543K4F9_9RHOB</name>
<dbReference type="Gene3D" id="1.25.40.590">
    <property type="entry name" value="Type IV / VI secretion system, DotU"/>
    <property type="match status" value="1"/>
</dbReference>
<feature type="transmembrane region" description="Helical" evidence="2">
    <location>
        <begin position="244"/>
        <end position="262"/>
    </location>
</feature>
<protein>
    <submittedName>
        <fullName evidence="4">Type VI secretion system protein ImpK</fullName>
    </submittedName>
</protein>
<dbReference type="OrthoDB" id="345640at2"/>
<dbReference type="NCBIfam" id="TIGR03349">
    <property type="entry name" value="IV_VI_DotU"/>
    <property type="match status" value="1"/>
</dbReference>
<keyword evidence="2" id="KW-0472">Membrane</keyword>
<comment type="caution">
    <text evidence="4">The sequence shown here is derived from an EMBL/GenBank/DDBJ whole genome shotgun (WGS) entry which is preliminary data.</text>
</comment>
<dbReference type="InterPro" id="IPR038522">
    <property type="entry name" value="T4/T6SS_DotU_sf"/>
</dbReference>
<dbReference type="Proteomes" id="UP000320582">
    <property type="component" value="Unassembled WGS sequence"/>
</dbReference>
<evidence type="ECO:0000313" key="5">
    <source>
        <dbReference type="Proteomes" id="UP000320582"/>
    </source>
</evidence>
<dbReference type="NCBIfam" id="NF038228">
    <property type="entry name" value="IcmH_DotU_IVB"/>
    <property type="match status" value="1"/>
</dbReference>
<dbReference type="InterPro" id="IPR017732">
    <property type="entry name" value="T4/T6SS_DotU"/>
</dbReference>
<keyword evidence="2" id="KW-1133">Transmembrane helix</keyword>
<organism evidence="4 5">
    <name type="scientific">Roseinatronobacter monicus</name>
    <dbReference type="NCBI Taxonomy" id="393481"/>
    <lineage>
        <taxon>Bacteria</taxon>
        <taxon>Pseudomonadati</taxon>
        <taxon>Pseudomonadota</taxon>
        <taxon>Alphaproteobacteria</taxon>
        <taxon>Rhodobacterales</taxon>
        <taxon>Paracoccaceae</taxon>
        <taxon>Roseinatronobacter</taxon>
    </lineage>
</organism>
<feature type="region of interest" description="Disordered" evidence="1">
    <location>
        <begin position="1"/>
        <end position="20"/>
    </location>
</feature>
<dbReference type="Pfam" id="PF09850">
    <property type="entry name" value="DotU"/>
    <property type="match status" value="1"/>
</dbReference>
<dbReference type="PANTHER" id="PTHR38033:SF1">
    <property type="entry name" value="DOTU FAMILY TYPE IV_VI SECRETION SYSTEM PROTEIN"/>
    <property type="match status" value="1"/>
</dbReference>
<feature type="domain" description="Type IV / VI secretion system DotU" evidence="3">
    <location>
        <begin position="63"/>
        <end position="262"/>
    </location>
</feature>
<dbReference type="AlphaFoldDB" id="A0A543K4F9"/>
<evidence type="ECO:0000256" key="1">
    <source>
        <dbReference type="SAM" id="MobiDB-lite"/>
    </source>
</evidence>
<dbReference type="RefSeq" id="WP_142085578.1">
    <property type="nucleotide sequence ID" value="NZ_VFPT01000004.1"/>
</dbReference>
<evidence type="ECO:0000313" key="4">
    <source>
        <dbReference type="EMBL" id="TQM89968.1"/>
    </source>
</evidence>
<gene>
    <name evidence="4" type="ORF">BD293_4287</name>
</gene>
<dbReference type="EMBL" id="VFPT01000004">
    <property type="protein sequence ID" value="TQM89968.1"/>
    <property type="molecule type" value="Genomic_DNA"/>
</dbReference>
<evidence type="ECO:0000256" key="2">
    <source>
        <dbReference type="SAM" id="Phobius"/>
    </source>
</evidence>
<keyword evidence="5" id="KW-1185">Reference proteome</keyword>
<dbReference type="PANTHER" id="PTHR38033">
    <property type="entry name" value="MEMBRANE PROTEIN-RELATED"/>
    <property type="match status" value="1"/>
</dbReference>
<proteinExistence type="predicted"/>